<accession>A0A915JQB3</accession>
<dbReference type="AlphaFoldDB" id="A0A915JQB3"/>
<keyword evidence="2" id="KW-1185">Reference proteome</keyword>
<proteinExistence type="predicted"/>
<keyword evidence="1" id="KW-0812">Transmembrane</keyword>
<evidence type="ECO:0000313" key="2">
    <source>
        <dbReference type="Proteomes" id="UP000887565"/>
    </source>
</evidence>
<organism evidence="2 3">
    <name type="scientific">Romanomermis culicivorax</name>
    <name type="common">Nematode worm</name>
    <dbReference type="NCBI Taxonomy" id="13658"/>
    <lineage>
        <taxon>Eukaryota</taxon>
        <taxon>Metazoa</taxon>
        <taxon>Ecdysozoa</taxon>
        <taxon>Nematoda</taxon>
        <taxon>Enoplea</taxon>
        <taxon>Dorylaimia</taxon>
        <taxon>Mermithida</taxon>
        <taxon>Mermithoidea</taxon>
        <taxon>Mermithidae</taxon>
        <taxon>Romanomermis</taxon>
    </lineage>
</organism>
<dbReference type="Proteomes" id="UP000887565">
    <property type="component" value="Unplaced"/>
</dbReference>
<keyword evidence="1" id="KW-1133">Transmembrane helix</keyword>
<name>A0A915JQB3_ROMCU</name>
<dbReference type="WBParaSite" id="nRc.2.0.1.t28444-RA">
    <property type="protein sequence ID" value="nRc.2.0.1.t28444-RA"/>
    <property type="gene ID" value="nRc.2.0.1.g28444"/>
</dbReference>
<reference evidence="3" key="1">
    <citation type="submission" date="2022-11" db="UniProtKB">
        <authorList>
            <consortium name="WormBaseParasite"/>
        </authorList>
    </citation>
    <scope>IDENTIFICATION</scope>
</reference>
<sequence length="133" mass="14612">MKHNSSMEIWNQNFTGNNLLTSDIWNIFGANSTTSNCTLGNSTCPLDLENLDVQDFPLARNSTFSSDHHHQQIIVGKVDYGGGHVGVPLRSSGASGPSGFMIISICAALVFLVIIVIFSILYLKKKRFRMAYS</sequence>
<evidence type="ECO:0000313" key="3">
    <source>
        <dbReference type="WBParaSite" id="nRc.2.0.1.t28444-RA"/>
    </source>
</evidence>
<evidence type="ECO:0000256" key="1">
    <source>
        <dbReference type="SAM" id="Phobius"/>
    </source>
</evidence>
<feature type="transmembrane region" description="Helical" evidence="1">
    <location>
        <begin position="100"/>
        <end position="123"/>
    </location>
</feature>
<protein>
    <submittedName>
        <fullName evidence="3">Uncharacterized protein</fullName>
    </submittedName>
</protein>
<keyword evidence="1" id="KW-0472">Membrane</keyword>